<dbReference type="AlphaFoldDB" id="A0A2N5ZBS5"/>
<dbReference type="InterPro" id="IPR008792">
    <property type="entry name" value="PQQD"/>
</dbReference>
<comment type="caution">
    <text evidence="1">The sequence shown here is derived from an EMBL/GenBank/DDBJ whole genome shotgun (WGS) entry which is preliminary data.</text>
</comment>
<dbReference type="Pfam" id="PF05402">
    <property type="entry name" value="PqqD"/>
    <property type="match status" value="1"/>
</dbReference>
<reference evidence="1 2" key="1">
    <citation type="submission" date="2017-11" db="EMBL/GenBank/DDBJ databases">
        <title>Genome-resolved metagenomics identifies genetic mobility, metabolic interactions, and unexpected diversity in perchlorate-reducing communities.</title>
        <authorList>
            <person name="Barnum T.P."/>
            <person name="Figueroa I.A."/>
            <person name="Carlstrom C.I."/>
            <person name="Lucas L.N."/>
            <person name="Engelbrektson A.L."/>
            <person name="Coates J.D."/>
        </authorList>
    </citation>
    <scope>NUCLEOTIDE SEQUENCE [LARGE SCALE GENOMIC DNA]</scope>
    <source>
        <strain evidence="1">BM706</strain>
    </source>
</reference>
<evidence type="ECO:0000313" key="1">
    <source>
        <dbReference type="EMBL" id="PLX16125.1"/>
    </source>
</evidence>
<evidence type="ECO:0008006" key="3">
    <source>
        <dbReference type="Google" id="ProtNLM"/>
    </source>
</evidence>
<accession>A0A2N5ZBS5</accession>
<proteinExistence type="predicted"/>
<sequence>MIDKDTTVKSPDNILFTQLEDEIIILDINTGKYFSLNSTAADIFRRFVDGASFGEVLDEMKIRYPEASERQLENDIREIIIDLRESEIFDF</sequence>
<name>A0A2N5ZBS5_MUIH1</name>
<gene>
    <name evidence="1" type="ORF">C0601_10905</name>
</gene>
<dbReference type="Gene3D" id="1.10.10.1150">
    <property type="entry name" value="Coenzyme PQQ synthesis protein D (PqqD)"/>
    <property type="match status" value="1"/>
</dbReference>
<organism evidence="1 2">
    <name type="scientific">Muiribacterium halophilum</name>
    <dbReference type="NCBI Taxonomy" id="2053465"/>
    <lineage>
        <taxon>Bacteria</taxon>
        <taxon>Candidatus Muiribacteriota</taxon>
        <taxon>Candidatus Muiribacteriia</taxon>
        <taxon>Candidatus Muiribacteriales</taxon>
        <taxon>Candidatus Muiribacteriaceae</taxon>
        <taxon>Candidatus Muiribacterium</taxon>
    </lineage>
</organism>
<protein>
    <recommendedName>
        <fullName evidence="3">PqqD family protein</fullName>
    </recommendedName>
</protein>
<evidence type="ECO:0000313" key="2">
    <source>
        <dbReference type="Proteomes" id="UP000234857"/>
    </source>
</evidence>
<dbReference type="Proteomes" id="UP000234857">
    <property type="component" value="Unassembled WGS sequence"/>
</dbReference>
<dbReference type="EMBL" id="PKTG01000122">
    <property type="protein sequence ID" value="PLX16125.1"/>
    <property type="molecule type" value="Genomic_DNA"/>
</dbReference>
<dbReference type="InterPro" id="IPR041881">
    <property type="entry name" value="PqqD_sf"/>
</dbReference>